<feature type="transmembrane region" description="Helical" evidence="2">
    <location>
        <begin position="638"/>
        <end position="660"/>
    </location>
</feature>
<feature type="transmembrane region" description="Helical" evidence="2">
    <location>
        <begin position="672"/>
        <end position="693"/>
    </location>
</feature>
<evidence type="ECO:0000256" key="2">
    <source>
        <dbReference type="SAM" id="Phobius"/>
    </source>
</evidence>
<feature type="region of interest" description="Disordered" evidence="1">
    <location>
        <begin position="1"/>
        <end position="90"/>
    </location>
</feature>
<reference evidence="4" key="1">
    <citation type="journal article" date="2020" name="MBio">
        <title>Horizontal gene transfer to a defensive symbiont with a reduced genome amongst a multipartite beetle microbiome.</title>
        <authorList>
            <person name="Waterworth S.C."/>
            <person name="Florez L.V."/>
            <person name="Rees E.R."/>
            <person name="Hertweck C."/>
            <person name="Kaltenpoth M."/>
            <person name="Kwan J.C."/>
        </authorList>
    </citation>
    <scope>NUCLEOTIDE SEQUENCE [LARGE SCALE GENOMIC DNA]</scope>
</reference>
<dbReference type="AlphaFoldDB" id="A0A7V8FVD5"/>
<feature type="compositionally biased region" description="Polar residues" evidence="1">
    <location>
        <begin position="1"/>
        <end position="12"/>
    </location>
</feature>
<evidence type="ECO:0000313" key="3">
    <source>
        <dbReference type="EMBL" id="KAF1042256.1"/>
    </source>
</evidence>
<keyword evidence="2" id="KW-0472">Membrane</keyword>
<accession>A0A7V8FVD5</accession>
<keyword evidence="2" id="KW-0812">Transmembrane</keyword>
<dbReference type="EMBL" id="WNDX01000089">
    <property type="protein sequence ID" value="KAF1042256.1"/>
    <property type="molecule type" value="Genomic_DNA"/>
</dbReference>
<organism evidence="3 4">
    <name type="scientific">Herbaspirillum frisingense</name>
    <dbReference type="NCBI Taxonomy" id="92645"/>
    <lineage>
        <taxon>Bacteria</taxon>
        <taxon>Pseudomonadati</taxon>
        <taxon>Pseudomonadota</taxon>
        <taxon>Betaproteobacteria</taxon>
        <taxon>Burkholderiales</taxon>
        <taxon>Oxalobacteraceae</taxon>
        <taxon>Herbaspirillum</taxon>
    </lineage>
</organism>
<sequence length="839" mass="91596">MASVNKTDQTSLMEMGKLPSAAKQKAADVIESQSSVLPRNTPARPSPLQSQHGTPFNPAHDVVADMSGRELDDPQQHRDDQHATLQHTSNQLVLAKARQDSYDEELYRDFLGARHAALQSGDFTEARELYLQLQGIDTPAKKQVWQEAIEHGGKRYGRRGWPGLAINLIAPIAFPPAVSTFSRTPVGPKLAVGNAAATVALGVVSAVAGYQTLLHTTPVQDSAFRGSPDLAPVMKLMNDEHRATLTTAAAELDKFVKSNHEGGKLAEIRSKFAAAAANPQNEALDREAVASFNHTMRGLEEGLTNYLMASLFLNVYQDGLKRQSLLQGLRMYVNLVATWVAFKSGHPLGIVVVGLTTLIQAFLQPQLAKKDKLDEQLNMIDLNIAAATDPKALADGWRSAEEVRYRQLVSLFKEDTKSIGGAAAKLVNMSATEWREFKSLDLRVQAGQRWNTLAPQFDAAAGKKDGASVAELQEQMQEARAVPDYARERQLSDELADLIGMARQDCYEYHDLSQRPDMRAPLSPDDQADYDRMSAHVDSNKPRDGKAAKFEELNSDYHQAAWDEIHMSEMNLDALSQVKDHFARAAAFLDLEGSAKHDLFSLSPEYRIGFVQEGNRRGAAFDENGAGFVAAMMRGYQLLFANVNGPVLINALYAMVIEILKQNNQEFKETSSMRAASTGLIGVLIAANALAAFSTRNASAIPRNVMQNIQALLSSAGSIAETVYQVTKLNVREELRNNANKNGAQKTALILGRTVENLAVLVRSGYQDRKAGKVADEAKKLLAALNDLRDASPENLRKLMIQSGAESTVRDATLLIEDSVPTIDDAVATSSKGKAPETV</sequence>
<name>A0A7V8FVD5_9BURK</name>
<gene>
    <name evidence="3" type="ORF">GAK35_02827</name>
</gene>
<evidence type="ECO:0000256" key="1">
    <source>
        <dbReference type="SAM" id="MobiDB-lite"/>
    </source>
</evidence>
<comment type="caution">
    <text evidence="3">The sequence shown here is derived from an EMBL/GenBank/DDBJ whole genome shotgun (WGS) entry which is preliminary data.</text>
</comment>
<evidence type="ECO:0000313" key="4">
    <source>
        <dbReference type="Proteomes" id="UP000462435"/>
    </source>
</evidence>
<feature type="compositionally biased region" description="Basic and acidic residues" evidence="1">
    <location>
        <begin position="67"/>
        <end position="82"/>
    </location>
</feature>
<proteinExistence type="predicted"/>
<keyword evidence="2" id="KW-1133">Transmembrane helix</keyword>
<protein>
    <submittedName>
        <fullName evidence="3">Uncharacterized protein</fullName>
    </submittedName>
</protein>
<dbReference type="Proteomes" id="UP000462435">
    <property type="component" value="Unassembled WGS sequence"/>
</dbReference>